<dbReference type="RefSeq" id="WP_168078235.1">
    <property type="nucleotide sequence ID" value="NZ_BAAAQJ010000007.1"/>
</dbReference>
<proteinExistence type="predicted"/>
<dbReference type="EMBL" id="BONU01000048">
    <property type="protein sequence ID" value="GIG76241.1"/>
    <property type="molecule type" value="Genomic_DNA"/>
</dbReference>
<dbReference type="Pfam" id="PF05048">
    <property type="entry name" value="NosD"/>
    <property type="match status" value="1"/>
</dbReference>
<evidence type="ECO:0000313" key="4">
    <source>
        <dbReference type="EMBL" id="GIG76241.1"/>
    </source>
</evidence>
<name>A0A8J3PQL8_9ACTN</name>
<evidence type="ECO:0000256" key="2">
    <source>
        <dbReference type="SAM" id="Phobius"/>
    </source>
</evidence>
<protein>
    <recommendedName>
        <fullName evidence="3">Periplasmic copper-binding protein NosD beta helix domain-containing protein</fullName>
    </recommendedName>
</protein>
<evidence type="ECO:0000259" key="3">
    <source>
        <dbReference type="Pfam" id="PF05048"/>
    </source>
</evidence>
<organism evidence="4 5">
    <name type="scientific">Planosporangium flavigriseum</name>
    <dbReference type="NCBI Taxonomy" id="373681"/>
    <lineage>
        <taxon>Bacteria</taxon>
        <taxon>Bacillati</taxon>
        <taxon>Actinomycetota</taxon>
        <taxon>Actinomycetes</taxon>
        <taxon>Micromonosporales</taxon>
        <taxon>Micromonosporaceae</taxon>
        <taxon>Planosporangium</taxon>
    </lineage>
</organism>
<feature type="transmembrane region" description="Helical" evidence="2">
    <location>
        <begin position="28"/>
        <end position="49"/>
    </location>
</feature>
<feature type="domain" description="Periplasmic copper-binding protein NosD beta helix" evidence="3">
    <location>
        <begin position="174"/>
        <end position="316"/>
    </location>
</feature>
<keyword evidence="2" id="KW-0812">Transmembrane</keyword>
<keyword evidence="5" id="KW-1185">Reference proteome</keyword>
<dbReference type="SUPFAM" id="SSF51126">
    <property type="entry name" value="Pectin lyase-like"/>
    <property type="match status" value="1"/>
</dbReference>
<dbReference type="InterPro" id="IPR011050">
    <property type="entry name" value="Pectin_lyase_fold/virulence"/>
</dbReference>
<keyword evidence="2" id="KW-0472">Membrane</keyword>
<dbReference type="Proteomes" id="UP000653674">
    <property type="component" value="Unassembled WGS sequence"/>
</dbReference>
<evidence type="ECO:0000256" key="1">
    <source>
        <dbReference type="SAM" id="MobiDB-lite"/>
    </source>
</evidence>
<dbReference type="AlphaFoldDB" id="A0A8J3PQL8"/>
<dbReference type="SMART" id="SM00710">
    <property type="entry name" value="PbH1"/>
    <property type="match status" value="4"/>
</dbReference>
<feature type="region of interest" description="Disordered" evidence="1">
    <location>
        <begin position="53"/>
        <end position="115"/>
    </location>
</feature>
<evidence type="ECO:0000313" key="5">
    <source>
        <dbReference type="Proteomes" id="UP000653674"/>
    </source>
</evidence>
<dbReference type="InterPro" id="IPR007742">
    <property type="entry name" value="NosD_dom"/>
</dbReference>
<reference evidence="4" key="1">
    <citation type="submission" date="2021-01" db="EMBL/GenBank/DDBJ databases">
        <title>Whole genome shotgun sequence of Planosporangium flavigriseum NBRC 105377.</title>
        <authorList>
            <person name="Komaki H."/>
            <person name="Tamura T."/>
        </authorList>
    </citation>
    <scope>NUCLEOTIDE SEQUENCE</scope>
    <source>
        <strain evidence="4">NBRC 105377</strain>
    </source>
</reference>
<sequence length="407" mass="42132">MTENAPGGTGPDGLVQLWHRLRGTRPTLATWLSVAAVAIAVIALVVALASSGGAERASDARGQASQARKASPEVTAPLGAAPASGSAKPVPTGPVPQPSGSTPTENRGSESVTCPPATVRVSDAKSLETALSGAAPGTSILMEDGVYAGRFEASVSGTAEKPIFLCGSAGAVIDAGDINGGYAFHLNGASYWRLVGFTLRNGQKGLMADRVQRTVIQGLTVEQIGDEGIHLRTFSTDNIVENNTVRKTGLRREKFGEGIYIGSAQSNWCEHSGCNPDQSDRNIIRRNTISETTAEAVDIKEGTSGGTVVGNTFDGSSLSDSAADSWVDVKGNGWLIEGNVGRNSREDGFQTHQILSGWGTDNVFKANTAEVNGAGWGFHFAPANGNRVSCDNKVTGAAKGFANITCA</sequence>
<comment type="caution">
    <text evidence="4">The sequence shown here is derived from an EMBL/GenBank/DDBJ whole genome shotgun (WGS) entry which is preliminary data.</text>
</comment>
<dbReference type="Gene3D" id="2.160.20.10">
    <property type="entry name" value="Single-stranded right-handed beta-helix, Pectin lyase-like"/>
    <property type="match status" value="1"/>
</dbReference>
<dbReference type="InterPro" id="IPR006626">
    <property type="entry name" value="PbH1"/>
</dbReference>
<feature type="compositionally biased region" description="Low complexity" evidence="1">
    <location>
        <begin position="76"/>
        <end position="87"/>
    </location>
</feature>
<accession>A0A8J3PQL8</accession>
<dbReference type="InterPro" id="IPR012334">
    <property type="entry name" value="Pectin_lyas_fold"/>
</dbReference>
<feature type="compositionally biased region" description="Polar residues" evidence="1">
    <location>
        <begin position="98"/>
        <end position="112"/>
    </location>
</feature>
<gene>
    <name evidence="4" type="ORF">Pfl04_46450</name>
</gene>
<keyword evidence="2" id="KW-1133">Transmembrane helix</keyword>